<accession>G0NQV3</accession>
<dbReference type="PROSITE" id="PS50181">
    <property type="entry name" value="FBOX"/>
    <property type="match status" value="1"/>
</dbReference>
<evidence type="ECO:0000313" key="2">
    <source>
        <dbReference type="EMBL" id="EGT35935.1"/>
    </source>
</evidence>
<dbReference type="InterPro" id="IPR001810">
    <property type="entry name" value="F-box_dom"/>
</dbReference>
<dbReference type="Pfam" id="PF00646">
    <property type="entry name" value="F-box"/>
    <property type="match status" value="1"/>
</dbReference>
<dbReference type="InParanoid" id="G0NQV3"/>
<dbReference type="PANTHER" id="PTHR21503">
    <property type="entry name" value="F-BOX-CONTAINING HYPOTHETICAL PROTEIN C.ELEGANS"/>
    <property type="match status" value="1"/>
</dbReference>
<reference evidence="3" key="1">
    <citation type="submission" date="2011-07" db="EMBL/GenBank/DDBJ databases">
        <authorList>
            <consortium name="Caenorhabditis brenneri Sequencing and Analysis Consortium"/>
            <person name="Wilson R.K."/>
        </authorList>
    </citation>
    <scope>NUCLEOTIDE SEQUENCE [LARGE SCALE GENOMIC DNA]</scope>
    <source>
        <strain evidence="3">PB2801</strain>
    </source>
</reference>
<evidence type="ECO:0000313" key="3">
    <source>
        <dbReference type="Proteomes" id="UP000008068"/>
    </source>
</evidence>
<protein>
    <recommendedName>
        <fullName evidence="1">F-box domain-containing protein</fullName>
    </recommendedName>
</protein>
<organism evidence="3">
    <name type="scientific">Caenorhabditis brenneri</name>
    <name type="common">Nematode worm</name>
    <dbReference type="NCBI Taxonomy" id="135651"/>
    <lineage>
        <taxon>Eukaryota</taxon>
        <taxon>Metazoa</taxon>
        <taxon>Ecdysozoa</taxon>
        <taxon>Nematoda</taxon>
        <taxon>Chromadorea</taxon>
        <taxon>Rhabditida</taxon>
        <taxon>Rhabditina</taxon>
        <taxon>Rhabditomorpha</taxon>
        <taxon>Rhabditoidea</taxon>
        <taxon>Rhabditidae</taxon>
        <taxon>Peloderinae</taxon>
        <taxon>Caenorhabditis</taxon>
    </lineage>
</organism>
<name>G0NQV3_CAEBE</name>
<evidence type="ECO:0000259" key="1">
    <source>
        <dbReference type="PROSITE" id="PS50181"/>
    </source>
</evidence>
<dbReference type="Proteomes" id="UP000008068">
    <property type="component" value="Unassembled WGS sequence"/>
</dbReference>
<gene>
    <name evidence="2" type="ORF">CAEBREN_07786</name>
</gene>
<dbReference type="PANTHER" id="PTHR21503:SF8">
    <property type="entry name" value="F-BOX ASSOCIATED DOMAIN-CONTAINING PROTEIN-RELATED"/>
    <property type="match status" value="1"/>
</dbReference>
<sequence length="338" mass="39414">MTFPLLRLPLLAMDEIFEQAQYSEIFNISVLSERMNRLVRRRKFKQIAKICYLFVGNTMEVGVEEHSGECHFLVATAFDEYANLNIHEYKIGGVKSNFKLDRSASMVFTFLHDWNSEDLVKKSVVRHCSDIFQQHSPIVQLRITCDQSLSYHIPIIEGVKEMHMHCEGGEGVFADYASSNYPELSCLRINGLYRDATRFHGIDNLFCDQTGPGAMDILRSFTGRYLYLYNSEMSTDDLLEFCRSWQRNEICRNQRLLSIQLNMTLPIFDAERFLLEFETQEWDPNVRPGGIFEDVPDMIDICHFNGPNTEEFRDFQRTDGKWASLLVNDVQLMMIVWD</sequence>
<dbReference type="HOGENOM" id="CLU_991191_0_0_1"/>
<keyword evidence="3" id="KW-1185">Reference proteome</keyword>
<dbReference type="AlphaFoldDB" id="G0NQV3"/>
<dbReference type="EMBL" id="GL379928">
    <property type="protein sequence ID" value="EGT35935.1"/>
    <property type="molecule type" value="Genomic_DNA"/>
</dbReference>
<feature type="domain" description="F-box" evidence="1">
    <location>
        <begin position="2"/>
        <end position="47"/>
    </location>
</feature>
<proteinExistence type="predicted"/>